<proteinExistence type="predicted"/>
<dbReference type="Pfam" id="PF07591">
    <property type="entry name" value="PT-HINT"/>
    <property type="match status" value="1"/>
</dbReference>
<dbReference type="SUPFAM" id="SSF51294">
    <property type="entry name" value="Hedgehog/intein (Hint) domain"/>
    <property type="match status" value="1"/>
</dbReference>
<dbReference type="NCBIfam" id="TIGR01643">
    <property type="entry name" value="YD_repeat_2x"/>
    <property type="match status" value="1"/>
</dbReference>
<dbReference type="InterPro" id="IPR050708">
    <property type="entry name" value="T6SS_VgrG/RHS"/>
</dbReference>
<evidence type="ECO:0000313" key="3">
    <source>
        <dbReference type="EMBL" id="MCP2271109.1"/>
    </source>
</evidence>
<gene>
    <name evidence="3" type="ORF">LV75_003621</name>
</gene>
<dbReference type="CDD" id="cd00081">
    <property type="entry name" value="Hint"/>
    <property type="match status" value="1"/>
</dbReference>
<dbReference type="PANTHER" id="PTHR32305:SF17">
    <property type="entry name" value="TRNA NUCLEASE WAPA"/>
    <property type="match status" value="1"/>
</dbReference>
<dbReference type="InterPro" id="IPR031325">
    <property type="entry name" value="RHS_repeat"/>
</dbReference>
<evidence type="ECO:0000313" key="4">
    <source>
        <dbReference type="Proteomes" id="UP001205185"/>
    </source>
</evidence>
<dbReference type="InterPro" id="IPR003587">
    <property type="entry name" value="Hint_dom_N"/>
</dbReference>
<dbReference type="PROSITE" id="PS50818">
    <property type="entry name" value="INTEIN_C_TER"/>
    <property type="match status" value="1"/>
</dbReference>
<dbReference type="Pfam" id="PF05593">
    <property type="entry name" value="RHS_repeat"/>
    <property type="match status" value="1"/>
</dbReference>
<reference evidence="3 4" key="1">
    <citation type="submission" date="2022-06" db="EMBL/GenBank/DDBJ databases">
        <title>Genomic Encyclopedia of Archaeal and Bacterial Type Strains, Phase II (KMG-II): from individual species to whole genera.</title>
        <authorList>
            <person name="Goeker M."/>
        </authorList>
    </citation>
    <scope>NUCLEOTIDE SEQUENCE [LARGE SCALE GENOMIC DNA]</scope>
    <source>
        <strain evidence="3 4">DSM 44255</strain>
    </source>
</reference>
<keyword evidence="4" id="KW-1185">Reference proteome</keyword>
<dbReference type="Gene3D" id="2.170.16.10">
    <property type="entry name" value="Hedgehog/Intein (Hint) domain"/>
    <property type="match status" value="1"/>
</dbReference>
<organism evidence="3 4">
    <name type="scientific">Actinokineospora diospyrosa</name>
    <dbReference type="NCBI Taxonomy" id="103728"/>
    <lineage>
        <taxon>Bacteria</taxon>
        <taxon>Bacillati</taxon>
        <taxon>Actinomycetota</taxon>
        <taxon>Actinomycetes</taxon>
        <taxon>Pseudonocardiales</taxon>
        <taxon>Pseudonocardiaceae</taxon>
        <taxon>Actinokineospora</taxon>
    </lineage>
</organism>
<dbReference type="Proteomes" id="UP001205185">
    <property type="component" value="Unassembled WGS sequence"/>
</dbReference>
<dbReference type="InterPro" id="IPR036844">
    <property type="entry name" value="Hint_dom_sf"/>
</dbReference>
<dbReference type="PANTHER" id="PTHR32305">
    <property type="match status" value="1"/>
</dbReference>
<dbReference type="InterPro" id="IPR022385">
    <property type="entry name" value="Rhs_assc_core"/>
</dbReference>
<dbReference type="InterPro" id="IPR030934">
    <property type="entry name" value="Intein_C"/>
</dbReference>
<dbReference type="EMBL" id="JAMTCO010000008">
    <property type="protein sequence ID" value="MCP2271109.1"/>
    <property type="molecule type" value="Genomic_DNA"/>
</dbReference>
<evidence type="ECO:0000256" key="1">
    <source>
        <dbReference type="SAM" id="MobiDB-lite"/>
    </source>
</evidence>
<protein>
    <submittedName>
        <fullName evidence="3">RHS repeat-associated core domain-containing protein</fullName>
    </submittedName>
</protein>
<dbReference type="Gene3D" id="2.180.10.10">
    <property type="entry name" value="RHS repeat-associated core"/>
    <property type="match status" value="1"/>
</dbReference>
<sequence length="2298" mass="243305">MSNGLLLSAAHFRRIARRARWVVVAVLLALVSTTIATIDPPESSAAPSRLPAAPRDRVIPHTDFPLTTKAAAAPAGGAARAATRWPAAGSAEVVLGARPLAERGNASERGLGAAAHQAGDLPVRVAAGAASRSGESTVRVRVAERSIAERSGVAGVVLALASAKGTTDSAAVTVDYSSFRHAGGGDFGGRARLVRLPDCVLTTPEVPACQVQTPIDSRNDPASQSVTAAGLPLAKPAVLALTAAAQGANGQFTASSLEPSGSWGVTGSTGAFTWSYPITVPPVAAGTAPTPKIGLSYNSASVDGRTAATNNQSSWIGQGWEYSPGFIERSYRSCSDDTTLPQAQQTGDLCWAGQIVTMSLSGHSTSLIRNDADGTWRPASDDGTRVELLTGVSNGARNGEHWRITTTDGTQYYFGRNDGPGRTTQDTTNSTWTTRVYGPRNGDPCYNAAGFAQSQCNQAWRWNLDYVEDTHGNAALYYYTPETNYYSANNGTTGIQYTRGGTLKRIDYGLRKTSGSVYTGTVPGQVTFDVTERCTPSGAITCAPAQFTAANAASWPDTPQDQQCLSGTTCNNHSPSFWSTKRLTTITTQYNTGTGPIKVDSYALTQTFPTLGDPELRLDQLVRTAYTSAGVGTASTPVTFSSQLLDNRVAGYNGQPAMAHWRLTDVASETGGHYNVSYLPAECTAATVPTDLPNNAKRCYPVYWTLPLNQNPTLDFFHIYPVSRVELQDGNGVSPTQRTDYSYLGTPAWHYDDNELVKPANRTYGQFRGYGQVETRTGNPGNLINGVPDAQTLSKTTYFRGMNGDRLPGNQQRSVSITNSLGETYPDDDQFAGTPHEVQGFLGSGGAQLSTSLTQVAKLATTATRARTGLPAATADIVATTRTREITTLAAGGVRTVSATNRYDAVGRKVSTSSTADGLPDQCTTVSYADNTTSWIRDRVAQTWSSAAACPTTGPVVAPAPIASSQRQYYDQQTTLGAVTGAGDATASEAATANAGGTLTFQTTATSTFDASGRTVSQKDALNRETQTTYTPADGGIVSQIETKNPKNQTASVVLEPSRGNAVHTVDVGNRATDATYDVFGRATAVWNPGRSKTAGDSPNIEYLYLLRTNGPLAVTTRTLVDYGTGTNYVTSISLLDAFGRQRQTQADDMSDPTGVNNRVVAETVYDSHGWVVRSHNRYVTTGAPSTTLVSVPDASVDDRTVTGYDAAGRSTSQTSYQGATAKATATTVYGGDRTTTFPPTGGVIRTVITDARGNNTELRDYKTPPTVTGNVVTGGTAVATTFHYNALNQLDRSTDAVGDKWEYEYDFLGRRVGLTDPDTGHSTTAYDAAGQITATTDGRGQVLSYDNDVLGRRTAEYSGVGAGRVKLASWAFDTATGGVGKLASTTRYTANGNYLVGVSGYNSLGLPQNNVVQVPTYDTGLNGLYTTTFSYTTTGQPTGVALPTKGGLPGEAITFVVNKYGNPAETRSNVWDYVSGSTYSAYGEGAQYQLSSGNNAGTLTYERDPRTHVVDHTNLSVQRATPLVDDLRYTYDPAGNLTKIVNGQGAPANTTRTQCFGYDSLDRLNHAWTATDNCTGQPSTTPGAVTVGGASPYWTSWTHNDIGLRTGQTQHGIGQADTTTSYTYPTPGAGVARPHALTSTAVSGPGGTNSSTFGYDNAGNTSTRTVNGSAHTLTWTENNRLAKVQSPSGDTTYVYDADGKQLIRREPGKVILYLPGQEFARDTASGTVTGTRYYSHNGVVVARRVGGASPEYLQTDHHSTAQVAVSGVGFAVTRREFDPYGNQLGAVQGGPWADNRGFLNMPANSSTGLVDIGARPYDPVLGRFASVDPDFDIKDPRTWTGYAYATGNPTSGWDPTGLYQECGPACFYEGPGWQTDPAKYQRINDERAAKAEAKANLDRLPKIPPERMQRFREQAEMIIKQNPDSWNDPASHANRALMRYARTAFYGKATAGDYWDAFKGFAVSTTVALVGLALCPETGGLACMAAVGAVSGMAGQCVEDCSDVSKMALSAVVGAVLGAAPGVRWRGGEPIIPPCNSFVPGTQVVLADGSHRAIEDLRIGDLVLATDPATGEVTARPVTATILGKGLKHLVDVSVEGGDDPGHLVATDGHPFWVVGKGAFVRADHLAAGDELRTPAGGTRVVLGTRAYWVLDQQVHNLTVATDHTYYVLAGGTPVLVHNCNGIALGFREVEAGDMALFEFSDRVGARAYTDWPSMGDNWVNELKGFVTDGKTPIHFNLDGIGAANAKAFAEKGRGVNPNGGEHATAWELSYIQDNPSSWSRVTFYENGKPVANPFGQ</sequence>
<feature type="domain" description="Hint" evidence="2">
    <location>
        <begin position="2036"/>
        <end position="2137"/>
    </location>
</feature>
<dbReference type="RefSeq" id="WP_253888059.1">
    <property type="nucleotide sequence ID" value="NZ_BAAAVB010000014.1"/>
</dbReference>
<accession>A0ABT1IEP9</accession>
<dbReference type="InterPro" id="IPR006530">
    <property type="entry name" value="YD"/>
</dbReference>
<dbReference type="SMART" id="SM00306">
    <property type="entry name" value="HintN"/>
    <property type="match status" value="1"/>
</dbReference>
<comment type="caution">
    <text evidence="3">The sequence shown here is derived from an EMBL/GenBank/DDBJ whole genome shotgun (WGS) entry which is preliminary data.</text>
</comment>
<feature type="region of interest" description="Disordered" evidence="1">
    <location>
        <begin position="1638"/>
        <end position="1662"/>
    </location>
</feature>
<name>A0ABT1IEP9_9PSEU</name>
<dbReference type="NCBIfam" id="TIGR03696">
    <property type="entry name" value="Rhs_assc_core"/>
    <property type="match status" value="1"/>
</dbReference>
<evidence type="ECO:0000259" key="2">
    <source>
        <dbReference type="SMART" id="SM00306"/>
    </source>
</evidence>